<evidence type="ECO:0000313" key="8">
    <source>
        <dbReference type="RefSeq" id="XP_018819125.1"/>
    </source>
</evidence>
<name>A0A2I4EIA1_JUGRE</name>
<evidence type="ECO:0000256" key="5">
    <source>
        <dbReference type="ARBA" id="ARBA00023212"/>
    </source>
</evidence>
<accession>A0A2I4EIA1</accession>
<dbReference type="AlphaFoldDB" id="A0A2I4EIA1"/>
<dbReference type="STRING" id="51240.A0A2I4EIA1"/>
<dbReference type="InterPro" id="IPR027329">
    <property type="entry name" value="TPX2_C"/>
</dbReference>
<gene>
    <name evidence="8" type="primary">LOC108989825</name>
</gene>
<dbReference type="Pfam" id="PF06886">
    <property type="entry name" value="TPX2"/>
    <property type="match status" value="1"/>
</dbReference>
<feature type="compositionally biased region" description="Basic and acidic residues" evidence="6">
    <location>
        <begin position="414"/>
        <end position="440"/>
    </location>
</feature>
<feature type="compositionally biased region" description="Polar residues" evidence="6">
    <location>
        <begin position="316"/>
        <end position="325"/>
    </location>
</feature>
<protein>
    <submittedName>
        <fullName evidence="8">Protein WVD2-like 7</fullName>
    </submittedName>
</protein>
<comment type="similarity">
    <text evidence="2">Belongs to the TPX2 family.</text>
</comment>
<feature type="region of interest" description="Disordered" evidence="6">
    <location>
        <begin position="353"/>
        <end position="462"/>
    </location>
</feature>
<proteinExistence type="inferred from homology"/>
<evidence type="ECO:0000256" key="4">
    <source>
        <dbReference type="ARBA" id="ARBA00022701"/>
    </source>
</evidence>
<dbReference type="PANTHER" id="PTHR47286:SF2">
    <property type="entry name" value="F3I6.9 PROTEIN"/>
    <property type="match status" value="1"/>
</dbReference>
<dbReference type="Gramene" id="Jr16_10660_p1">
    <property type="protein sequence ID" value="cds.Jr16_10660_p1"/>
    <property type="gene ID" value="Jr16_10660"/>
</dbReference>
<keyword evidence="4" id="KW-0493">Microtubule</keyword>
<dbReference type="PANTHER" id="PTHR47286">
    <property type="entry name" value="F3I6.9 PROTEIN"/>
    <property type="match status" value="1"/>
</dbReference>
<feature type="region of interest" description="Disordered" evidence="6">
    <location>
        <begin position="236"/>
        <end position="325"/>
    </location>
</feature>
<keyword evidence="5" id="KW-0206">Cytoskeleton</keyword>
<dbReference type="GeneID" id="108989825"/>
<feature type="compositionally biased region" description="Low complexity" evidence="6">
    <location>
        <begin position="274"/>
        <end position="285"/>
    </location>
</feature>
<feature type="compositionally biased region" description="Basic and acidic residues" evidence="6">
    <location>
        <begin position="448"/>
        <end position="458"/>
    </location>
</feature>
<sequence>MGESIVDVPRYEDKTGETAASKPGFEVSVSFGRFENDSLSWEKWSTFSPNKYLEEVEKCATPGSVAKKAAYFEAHYRKIAARKAEIMEQEKQMEDDSLRAENQNGVDLTVNACGAGSEFDVSDRHCSAEDVAMQQINLISEVISTQVDDLKEDAAISTESQRSASEGVKEEIGCTVDIPKSKEPVLVKEEEESAVVESQDMKEVSHNCNNEMGHATHVKVENVMLNHHPKEFKKVTSVNEERTVTRLKKKPVSPGTKTSHISTPKVSKLILTPTASSASQSSTKKGNYSSLPRSKNPSTGESKKVAPKSLHASLSLDPTDSNQSSLRMTRKSFIMEEMGDKDIVKRAFKTFQKNINQPKSSGEERASDPKQVPIKGTEPRVSSSMTPRKENQGSLKVGGVDKKCAKAAPSSFHLRSDERAEKRKELSKKLEEKSNAKEAARTGLQSKPKVEKGAEIRKLRQSSNFKATPLPAFYGGLKVSKSISDKEVLKNAIHGE</sequence>
<dbReference type="FunCoup" id="A0A2I4EIA1">
    <property type="interactions" value="1805"/>
</dbReference>
<dbReference type="RefSeq" id="XP_018819125.1">
    <property type="nucleotide sequence ID" value="XM_018963580.2"/>
</dbReference>
<evidence type="ECO:0000256" key="2">
    <source>
        <dbReference type="ARBA" id="ARBA00005885"/>
    </source>
</evidence>
<organism evidence="7 8">
    <name type="scientific">Juglans regia</name>
    <name type="common">English walnut</name>
    <dbReference type="NCBI Taxonomy" id="51240"/>
    <lineage>
        <taxon>Eukaryota</taxon>
        <taxon>Viridiplantae</taxon>
        <taxon>Streptophyta</taxon>
        <taxon>Embryophyta</taxon>
        <taxon>Tracheophyta</taxon>
        <taxon>Spermatophyta</taxon>
        <taxon>Magnoliopsida</taxon>
        <taxon>eudicotyledons</taxon>
        <taxon>Gunneridae</taxon>
        <taxon>Pentapetalae</taxon>
        <taxon>rosids</taxon>
        <taxon>fabids</taxon>
        <taxon>Fagales</taxon>
        <taxon>Juglandaceae</taxon>
        <taxon>Juglans</taxon>
    </lineage>
</organism>
<reference evidence="8" key="1">
    <citation type="submission" date="2025-08" db="UniProtKB">
        <authorList>
            <consortium name="RefSeq"/>
        </authorList>
    </citation>
    <scope>IDENTIFICATION</scope>
    <source>
        <tissue evidence="8">Leaves</tissue>
    </source>
</reference>
<evidence type="ECO:0000256" key="3">
    <source>
        <dbReference type="ARBA" id="ARBA00022490"/>
    </source>
</evidence>
<keyword evidence="3" id="KW-0963">Cytoplasm</keyword>
<feature type="compositionally biased region" description="Polar residues" evidence="6">
    <location>
        <begin position="286"/>
        <end position="300"/>
    </location>
</feature>
<dbReference type="KEGG" id="jre:108989825"/>
<feature type="compositionally biased region" description="Polar residues" evidence="6">
    <location>
        <begin position="255"/>
        <end position="265"/>
    </location>
</feature>
<dbReference type="Proteomes" id="UP000235220">
    <property type="component" value="Chromosome 16"/>
</dbReference>
<evidence type="ECO:0000313" key="7">
    <source>
        <dbReference type="Proteomes" id="UP000235220"/>
    </source>
</evidence>
<evidence type="ECO:0000256" key="6">
    <source>
        <dbReference type="SAM" id="MobiDB-lite"/>
    </source>
</evidence>
<evidence type="ECO:0000256" key="1">
    <source>
        <dbReference type="ARBA" id="ARBA00004245"/>
    </source>
</evidence>
<dbReference type="OrthoDB" id="621651at2759"/>
<dbReference type="GO" id="GO:0005874">
    <property type="term" value="C:microtubule"/>
    <property type="evidence" value="ECO:0007669"/>
    <property type="project" value="UniProtKB-KW"/>
</dbReference>
<comment type="subcellular location">
    <subcellularLocation>
        <location evidence="1">Cytoplasm</location>
        <location evidence="1">Cytoskeleton</location>
    </subcellularLocation>
</comment>
<keyword evidence="7" id="KW-1185">Reference proteome</keyword>